<evidence type="ECO:0000256" key="1">
    <source>
        <dbReference type="SAM" id="MobiDB-lite"/>
    </source>
</evidence>
<proteinExistence type="predicted"/>
<dbReference type="OrthoDB" id="189770at2759"/>
<dbReference type="Proteomes" id="UP000504623">
    <property type="component" value="Unplaced"/>
</dbReference>
<sequence>MASQNRLGAVTKETGFWRCPQSATYTPETCELLQVMMKESKLTSFQQRHIMDTVKRGNSLPLQCSPTFSQRVSPPKQTAPVICLPPILATRTHLRPANVCQANGAYSREQFKPQATRDLEKEKRRLQNIFATGKEPEERKRKAPPVCQHKPVPEPDRFEELVQEIQDRKEFLAAMEALGQGRQYRGFILAEISQKLREMEDIDHKRSEELRKALATA</sequence>
<evidence type="ECO:0000313" key="2">
    <source>
        <dbReference type="Proteomes" id="UP000504623"/>
    </source>
</evidence>
<feature type="region of interest" description="Disordered" evidence="1">
    <location>
        <begin position="134"/>
        <end position="153"/>
    </location>
</feature>
<name>A0A9B0TJ50_CHRAS</name>
<dbReference type="CTD" id="103191487"/>
<organism evidence="2 3">
    <name type="scientific">Chrysochloris asiatica</name>
    <name type="common">Cape golden mole</name>
    <dbReference type="NCBI Taxonomy" id="185453"/>
    <lineage>
        <taxon>Eukaryota</taxon>
        <taxon>Metazoa</taxon>
        <taxon>Chordata</taxon>
        <taxon>Craniata</taxon>
        <taxon>Vertebrata</taxon>
        <taxon>Euteleostomi</taxon>
        <taxon>Mammalia</taxon>
        <taxon>Eutheria</taxon>
        <taxon>Afrotheria</taxon>
        <taxon>Chrysochloridae</taxon>
        <taxon>Chrysochlorinae</taxon>
        <taxon>Chrysochloris</taxon>
    </lineage>
</organism>
<reference evidence="3" key="1">
    <citation type="submission" date="2025-08" db="UniProtKB">
        <authorList>
            <consortium name="RefSeq"/>
        </authorList>
    </citation>
    <scope>IDENTIFICATION</scope>
    <source>
        <tissue evidence="3">Spleen</tissue>
    </source>
</reference>
<dbReference type="PANTHER" id="PTHR28348:SF1">
    <property type="entry name" value="UPF0193 PROTEIN EVG1"/>
    <property type="match status" value="1"/>
</dbReference>
<dbReference type="InterPro" id="IPR007914">
    <property type="entry name" value="UPF0193"/>
</dbReference>
<dbReference type="RefSeq" id="XP_006865332.1">
    <property type="nucleotide sequence ID" value="XM_006865270.1"/>
</dbReference>
<accession>A0A9B0TJ50</accession>
<dbReference type="PANTHER" id="PTHR28348">
    <property type="entry name" value="UPF0193 PROTEIN EVG1"/>
    <property type="match status" value="1"/>
</dbReference>
<gene>
    <name evidence="3" type="primary">LOC102830362</name>
</gene>
<keyword evidence="2" id="KW-1185">Reference proteome</keyword>
<evidence type="ECO:0000313" key="3">
    <source>
        <dbReference type="RefSeq" id="XP_006865332.1"/>
    </source>
</evidence>
<protein>
    <submittedName>
        <fullName evidence="3">UPF0193 protein EVG1</fullName>
    </submittedName>
</protein>
<dbReference type="AlphaFoldDB" id="A0A9B0TJ50"/>
<dbReference type="Pfam" id="PF05250">
    <property type="entry name" value="UPF0193"/>
    <property type="match status" value="1"/>
</dbReference>
<dbReference type="GeneID" id="102830362"/>